<proteinExistence type="predicted"/>
<dbReference type="Pfam" id="PF02588">
    <property type="entry name" value="YitT_membrane"/>
    <property type="match status" value="1"/>
</dbReference>
<dbReference type="Gene3D" id="3.30.70.120">
    <property type="match status" value="1"/>
</dbReference>
<dbReference type="AlphaFoldDB" id="A0A1B2I8E4"/>
<protein>
    <submittedName>
        <fullName evidence="6">Uncharacterized protein</fullName>
    </submittedName>
</protein>
<dbReference type="EMBL" id="CP016757">
    <property type="protein sequence ID" value="ANZ46254.1"/>
    <property type="molecule type" value="Genomic_DNA"/>
</dbReference>
<dbReference type="PANTHER" id="PTHR33545">
    <property type="entry name" value="UPF0750 MEMBRANE PROTEIN YITT-RELATED"/>
    <property type="match status" value="1"/>
</dbReference>
<dbReference type="RefSeq" id="WP_066748057.1">
    <property type="nucleotide sequence ID" value="NZ_CALCLR010000097.1"/>
</dbReference>
<keyword evidence="2" id="KW-1003">Cell membrane</keyword>
<evidence type="ECO:0000256" key="5">
    <source>
        <dbReference type="ARBA" id="ARBA00023136"/>
    </source>
</evidence>
<evidence type="ECO:0000256" key="4">
    <source>
        <dbReference type="ARBA" id="ARBA00022989"/>
    </source>
</evidence>
<dbReference type="PIRSF" id="PIRSF006483">
    <property type="entry name" value="Membrane_protein_YitT"/>
    <property type="match status" value="1"/>
</dbReference>
<dbReference type="GO" id="GO:0005886">
    <property type="term" value="C:plasma membrane"/>
    <property type="evidence" value="ECO:0007669"/>
    <property type="project" value="UniProtKB-SubCell"/>
</dbReference>
<dbReference type="GeneID" id="83059109"/>
<name>A0A1B2I8E4_9BACT</name>
<evidence type="ECO:0000313" key="6">
    <source>
        <dbReference type="EMBL" id="ANZ46254.1"/>
    </source>
</evidence>
<dbReference type="Proteomes" id="UP000093044">
    <property type="component" value="Chromosome"/>
</dbReference>
<comment type="subcellular location">
    <subcellularLocation>
        <location evidence="1">Cell membrane</location>
        <topology evidence="1">Multi-pass membrane protein</topology>
    </subcellularLocation>
</comment>
<evidence type="ECO:0000313" key="7">
    <source>
        <dbReference type="Proteomes" id="UP000093044"/>
    </source>
</evidence>
<sequence length="300" mass="33645">MEHMIEEIKWKHLYRKAQLLFFSEWKTLLISMAAIVIYAVGVVGFTIPYKFADQGVMGIAVLLKYTLGLNPAYVLLVLNIILLAWGARTLSKRFLIWTVINAFVLSAVLDILQTINFPIMDDIFLVAVAGGVIKGLGIGLLYREGISAGGLDIAISVLKKRYGMEVGRLSFYFNMVILAVSFSIIGLEKVMYGFISCYICGMTMDSVLASFDKRRLVFIVASNTDAVVEFINKRLGRGCTLLSSEGGYKRRDGFTIMCLLMPRQVVELKRFLAEHFPSSFMVVTEANEVVGKGFKRWRNI</sequence>
<evidence type="ECO:0000256" key="1">
    <source>
        <dbReference type="ARBA" id="ARBA00004651"/>
    </source>
</evidence>
<dbReference type="Pfam" id="PF10035">
    <property type="entry name" value="DUF2179"/>
    <property type="match status" value="1"/>
</dbReference>
<keyword evidence="5" id="KW-0472">Membrane</keyword>
<dbReference type="InterPro" id="IPR019264">
    <property type="entry name" value="DUF2179"/>
</dbReference>
<dbReference type="InterPro" id="IPR015867">
    <property type="entry name" value="N-reg_PII/ATP_PRibTrfase_C"/>
</dbReference>
<keyword evidence="7" id="KW-1185">Reference proteome</keyword>
<dbReference type="InterPro" id="IPR051461">
    <property type="entry name" value="UPF0750_membrane"/>
</dbReference>
<dbReference type="CDD" id="cd16380">
    <property type="entry name" value="YitT_C"/>
    <property type="match status" value="1"/>
</dbReference>
<dbReference type="OrthoDB" id="9779786at2"/>
<evidence type="ECO:0000256" key="2">
    <source>
        <dbReference type="ARBA" id="ARBA00022475"/>
    </source>
</evidence>
<evidence type="ECO:0000256" key="3">
    <source>
        <dbReference type="ARBA" id="ARBA00022692"/>
    </source>
</evidence>
<dbReference type="STRING" id="1197717.BED41_14775"/>
<gene>
    <name evidence="6" type="ORF">BED41_14775</name>
</gene>
<keyword evidence="3" id="KW-0812">Transmembrane</keyword>
<accession>A0A1B2I8E4</accession>
<reference evidence="6" key="1">
    <citation type="submission" date="2016-08" db="EMBL/GenBank/DDBJ databases">
        <title>Complete genome of Cloacibacillus porcorum.</title>
        <authorList>
            <person name="Looft T."/>
            <person name="Bayles D.O."/>
            <person name="Alt D.P."/>
        </authorList>
    </citation>
    <scope>NUCLEOTIDE SEQUENCE [LARGE SCALE GENOMIC DNA]</scope>
    <source>
        <strain evidence="6">CL-84</strain>
    </source>
</reference>
<keyword evidence="4" id="KW-1133">Transmembrane helix</keyword>
<dbReference type="KEGG" id="cpor:BED41_14775"/>
<dbReference type="InterPro" id="IPR003740">
    <property type="entry name" value="YitT"/>
</dbReference>
<dbReference type="PANTHER" id="PTHR33545:SF5">
    <property type="entry name" value="UPF0750 MEMBRANE PROTEIN YITT"/>
    <property type="match status" value="1"/>
</dbReference>
<organism evidence="6 7">
    <name type="scientific">Cloacibacillus porcorum</name>
    <dbReference type="NCBI Taxonomy" id="1197717"/>
    <lineage>
        <taxon>Bacteria</taxon>
        <taxon>Thermotogati</taxon>
        <taxon>Synergistota</taxon>
        <taxon>Synergistia</taxon>
        <taxon>Synergistales</taxon>
        <taxon>Synergistaceae</taxon>
        <taxon>Cloacibacillus</taxon>
    </lineage>
</organism>